<dbReference type="InterPro" id="IPR036520">
    <property type="entry name" value="UPF0759_sf"/>
</dbReference>
<gene>
    <name evidence="1" type="ORF">JJB11_11900</name>
</gene>
<dbReference type="Pfam" id="PF01904">
    <property type="entry name" value="DUF72"/>
    <property type="match status" value="1"/>
</dbReference>
<dbReference type="Gene3D" id="3.20.20.410">
    <property type="entry name" value="Protein of unknown function UPF0759"/>
    <property type="match status" value="1"/>
</dbReference>
<dbReference type="Proteomes" id="UP000630528">
    <property type="component" value="Unassembled WGS sequence"/>
</dbReference>
<keyword evidence="2" id="KW-1185">Reference proteome</keyword>
<dbReference type="AlphaFoldDB" id="A0A934TT50"/>
<dbReference type="PANTHER" id="PTHR30348">
    <property type="entry name" value="UNCHARACTERIZED PROTEIN YECE"/>
    <property type="match status" value="1"/>
</dbReference>
<protein>
    <submittedName>
        <fullName evidence="1">DUF72 domain-containing protein</fullName>
    </submittedName>
</protein>
<organism evidence="1 2">
    <name type="scientific">Ramlibacter ginsenosidimutans</name>
    <dbReference type="NCBI Taxonomy" id="502333"/>
    <lineage>
        <taxon>Bacteria</taxon>
        <taxon>Pseudomonadati</taxon>
        <taxon>Pseudomonadota</taxon>
        <taxon>Betaproteobacteria</taxon>
        <taxon>Burkholderiales</taxon>
        <taxon>Comamonadaceae</taxon>
        <taxon>Ramlibacter</taxon>
    </lineage>
</organism>
<dbReference type="PANTHER" id="PTHR30348:SF13">
    <property type="entry name" value="UPF0759 PROTEIN YUNF"/>
    <property type="match status" value="1"/>
</dbReference>
<proteinExistence type="predicted"/>
<accession>A0A934TT50</accession>
<dbReference type="EMBL" id="JAEPWM010000004">
    <property type="protein sequence ID" value="MBK6006795.1"/>
    <property type="molecule type" value="Genomic_DNA"/>
</dbReference>
<evidence type="ECO:0000313" key="2">
    <source>
        <dbReference type="Proteomes" id="UP000630528"/>
    </source>
</evidence>
<reference evidence="1" key="1">
    <citation type="journal article" date="2012" name="J. Microbiol. Biotechnol.">
        <title>Ramlibacter ginsenosidimutans sp. nov., with ginsenoside-converting activity.</title>
        <authorList>
            <person name="Wang L."/>
            <person name="An D.S."/>
            <person name="Kim S.G."/>
            <person name="Jin F.X."/>
            <person name="Kim S.C."/>
            <person name="Lee S.T."/>
            <person name="Im W.T."/>
        </authorList>
    </citation>
    <scope>NUCLEOTIDE SEQUENCE</scope>
    <source>
        <strain evidence="1">KACC 17527</strain>
    </source>
</reference>
<sequence length="326" mass="37272">MRVVSRRLVVSEANPSARWLYINPVDSNILVGTASWTDKTLIACGRFYPRGCTTAEQRLRFYAREFPLVEVDSSYYAMPLPQTAQLWADRTPEGFTFNVKAFRLFTGHQALPTALDRDLQKALGPQLPRTLYYDKLPTEIRAELWRRFRAALAPLQAAGKLGAVHFQFAPWLLRNRESMAHVEHCAEQMQGHLVAAEFRHDTWFFGEHLERTLAWERELGLVHTVVDSPQGFANCVPCVWDVTNPRLAIVRLHGRNKETWNKKGLAASSSRFDYQYSADELAAMLPEIAHLSTQARRVHVIFNTNHEDQGQVGARMMRELLAVNAR</sequence>
<reference evidence="1" key="2">
    <citation type="submission" date="2021-01" db="EMBL/GenBank/DDBJ databases">
        <authorList>
            <person name="Kang M."/>
        </authorList>
    </citation>
    <scope>NUCLEOTIDE SEQUENCE</scope>
    <source>
        <strain evidence="1">KACC 17527</strain>
    </source>
</reference>
<comment type="caution">
    <text evidence="1">The sequence shown here is derived from an EMBL/GenBank/DDBJ whole genome shotgun (WGS) entry which is preliminary data.</text>
</comment>
<evidence type="ECO:0000313" key="1">
    <source>
        <dbReference type="EMBL" id="MBK6006795.1"/>
    </source>
</evidence>
<dbReference type="InterPro" id="IPR002763">
    <property type="entry name" value="DUF72"/>
</dbReference>
<name>A0A934TT50_9BURK</name>
<dbReference type="SUPFAM" id="SSF117396">
    <property type="entry name" value="TM1631-like"/>
    <property type="match status" value="1"/>
</dbReference>